<accession>A0A7E5X123</accession>
<sequence>AIESQILQKRKRALNDASKDKHDDDSTSGKRDRTTAPSLIARSKYSNTDVAPQIVFASLVESDPKSGTSIHPVKFGQMLMRLKVKNITQDGIKRIGRNRISVKFKGPEDANAFLNNADVKSKGYITVIPTFNMTRMGVVKGVPADWTDLECFDDLSTPVGFGKILKIRRMNRKVQSEGKTEWVPTSTVVLTFDGRILPERVFCCHNALPVELYHFPTVQCYGCCKYGHTKTQCRSKPRCYLCGAEHFGDSCTVDEPKCLYCDGRHNANSQQCPEYSRQRNIKICMSEKNISYSEAAKLFPAAKKSFADVLASAPSTSHPLQPSPTPHPMHSHQASTTSYRKTVFLRPKTHAPLAPGYDQRAHQDLINSYSFPPSPNGRALLENPTPPSEKTSTIEQIVMLLTTLLSNYSLPDHVATNLLKAIQTHHIPSPAVERQECSPKKT</sequence>
<dbReference type="RefSeq" id="XP_026746182.1">
    <property type="nucleotide sequence ID" value="XM_026890381.1"/>
</dbReference>
<evidence type="ECO:0000256" key="1">
    <source>
        <dbReference type="SAM" id="MobiDB-lite"/>
    </source>
</evidence>
<feature type="region of interest" description="Disordered" evidence="1">
    <location>
        <begin position="9"/>
        <end position="41"/>
    </location>
</feature>
<gene>
    <name evidence="3" type="primary">LOC113507525</name>
</gene>
<name>A0A7E5X123_TRINI</name>
<dbReference type="Proteomes" id="UP000322000">
    <property type="component" value="Unplaced"/>
</dbReference>
<feature type="non-terminal residue" evidence="3">
    <location>
        <position position="1"/>
    </location>
</feature>
<dbReference type="InParanoid" id="A0A7E5X123"/>
<evidence type="ECO:0000313" key="2">
    <source>
        <dbReference type="Proteomes" id="UP000322000"/>
    </source>
</evidence>
<evidence type="ECO:0000313" key="3">
    <source>
        <dbReference type="RefSeq" id="XP_026746182.1"/>
    </source>
</evidence>
<dbReference type="OrthoDB" id="6931295at2759"/>
<keyword evidence="2" id="KW-1185">Reference proteome</keyword>
<reference evidence="3" key="1">
    <citation type="submission" date="2025-08" db="UniProtKB">
        <authorList>
            <consortium name="RefSeq"/>
        </authorList>
    </citation>
    <scope>IDENTIFICATION</scope>
</reference>
<feature type="compositionally biased region" description="Basic and acidic residues" evidence="1">
    <location>
        <begin position="13"/>
        <end position="34"/>
    </location>
</feature>
<dbReference type="AlphaFoldDB" id="A0A7E5X123"/>
<dbReference type="KEGG" id="tnl:113507525"/>
<dbReference type="GeneID" id="113507525"/>
<proteinExistence type="predicted"/>
<protein>
    <submittedName>
        <fullName evidence="3">Uncharacterized protein LOC113507525</fullName>
    </submittedName>
</protein>
<feature type="region of interest" description="Disordered" evidence="1">
    <location>
        <begin position="313"/>
        <end position="333"/>
    </location>
</feature>
<organism evidence="2 3">
    <name type="scientific">Trichoplusia ni</name>
    <name type="common">Cabbage looper</name>
    <dbReference type="NCBI Taxonomy" id="7111"/>
    <lineage>
        <taxon>Eukaryota</taxon>
        <taxon>Metazoa</taxon>
        <taxon>Ecdysozoa</taxon>
        <taxon>Arthropoda</taxon>
        <taxon>Hexapoda</taxon>
        <taxon>Insecta</taxon>
        <taxon>Pterygota</taxon>
        <taxon>Neoptera</taxon>
        <taxon>Endopterygota</taxon>
        <taxon>Lepidoptera</taxon>
        <taxon>Glossata</taxon>
        <taxon>Ditrysia</taxon>
        <taxon>Noctuoidea</taxon>
        <taxon>Noctuidae</taxon>
        <taxon>Plusiinae</taxon>
        <taxon>Trichoplusia</taxon>
    </lineage>
</organism>